<dbReference type="RefSeq" id="WP_068304669.1">
    <property type="nucleotide sequence ID" value="NZ_FNAK01000004.1"/>
</dbReference>
<dbReference type="UniPathway" id="UPA00060">
    <property type="reaction ID" value="UER00141"/>
</dbReference>
<dbReference type="OrthoDB" id="7159061at2"/>
<evidence type="ECO:0000256" key="5">
    <source>
        <dbReference type="ARBA" id="ARBA00022977"/>
    </source>
</evidence>
<evidence type="ECO:0000313" key="13">
    <source>
        <dbReference type="EMBL" id="SDE07708.1"/>
    </source>
</evidence>
<comment type="function">
    <text evidence="9">Condenses 4-methyl-5-(beta-hydroxyethyl)thiazole monophosphate (THZ-P) and 2-methyl-4-amino-5-hydroxymethyl pyrimidine pyrophosphate (HMP-PP) to form thiamine monophosphate (TMP).</text>
</comment>
<dbReference type="InterPro" id="IPR022998">
    <property type="entry name" value="ThiamineP_synth_TenI"/>
</dbReference>
<name>A0A1G6ZYH2_9PROT</name>
<evidence type="ECO:0000256" key="10">
    <source>
        <dbReference type="RuleBase" id="RU003826"/>
    </source>
</evidence>
<dbReference type="GO" id="GO:0004789">
    <property type="term" value="F:thiamine-phosphate diphosphorylase activity"/>
    <property type="evidence" value="ECO:0007669"/>
    <property type="project" value="UniProtKB-UniRule"/>
</dbReference>
<dbReference type="PANTHER" id="PTHR20857">
    <property type="entry name" value="THIAMINE-PHOSPHATE PYROPHOSPHORYLASE"/>
    <property type="match status" value="1"/>
</dbReference>
<comment type="pathway">
    <text evidence="1 9 11">Cofactor biosynthesis; thiamine diphosphate biosynthesis; thiamine phosphate from 4-amino-2-methyl-5-diphosphomethylpyrimidine and 4-methyl-5-(2-phosphoethyl)-thiazole: step 1/1.</text>
</comment>
<keyword evidence="2 9" id="KW-0808">Transferase</keyword>
<dbReference type="Gene3D" id="3.20.20.70">
    <property type="entry name" value="Aldolase class I"/>
    <property type="match status" value="1"/>
</dbReference>
<proteinExistence type="inferred from homology"/>
<evidence type="ECO:0000256" key="9">
    <source>
        <dbReference type="HAMAP-Rule" id="MF_00097"/>
    </source>
</evidence>
<comment type="similarity">
    <text evidence="9 10">Belongs to the thiamine-phosphate synthase family.</text>
</comment>
<keyword evidence="3 9" id="KW-0479">Metal-binding</keyword>
<dbReference type="GO" id="GO:0009229">
    <property type="term" value="P:thiamine diphosphate biosynthetic process"/>
    <property type="evidence" value="ECO:0007669"/>
    <property type="project" value="UniProtKB-UniRule"/>
</dbReference>
<reference evidence="13 14" key="1">
    <citation type="submission" date="2016-10" db="EMBL/GenBank/DDBJ databases">
        <authorList>
            <person name="de Groot N.N."/>
        </authorList>
    </citation>
    <scope>NUCLEOTIDE SEQUENCE [LARGE SCALE GENOMIC DNA]</scope>
    <source>
        <strain evidence="13 14">CGMCC 1.9109</strain>
    </source>
</reference>
<gene>
    <name evidence="9" type="primary">thiE</name>
    <name evidence="13" type="ORF">SAMN04488071_2015</name>
</gene>
<comment type="cofactor">
    <cofactor evidence="9">
        <name>Mg(2+)</name>
        <dbReference type="ChEBI" id="CHEBI:18420"/>
    </cofactor>
    <text evidence="9">Binds 1 Mg(2+) ion per subunit.</text>
</comment>
<feature type="binding site" evidence="9">
    <location>
        <position position="73"/>
    </location>
    <ligand>
        <name>4-amino-2-methyl-5-(diphosphooxymethyl)pyrimidine</name>
        <dbReference type="ChEBI" id="CHEBI:57841"/>
    </ligand>
</feature>
<dbReference type="Pfam" id="PF02581">
    <property type="entry name" value="TMP-TENI"/>
    <property type="match status" value="1"/>
</dbReference>
<dbReference type="CDD" id="cd00564">
    <property type="entry name" value="TMP_TenI"/>
    <property type="match status" value="1"/>
</dbReference>
<feature type="binding site" evidence="9">
    <location>
        <position position="112"/>
    </location>
    <ligand>
        <name>4-amino-2-methyl-5-(diphosphooxymethyl)pyrimidine</name>
        <dbReference type="ChEBI" id="CHEBI:57841"/>
    </ligand>
</feature>
<dbReference type="PANTHER" id="PTHR20857:SF15">
    <property type="entry name" value="THIAMINE-PHOSPHATE SYNTHASE"/>
    <property type="match status" value="1"/>
</dbReference>
<feature type="domain" description="Thiamine phosphate synthase/TenI" evidence="12">
    <location>
        <begin position="10"/>
        <end position="192"/>
    </location>
</feature>
<dbReference type="InterPro" id="IPR034291">
    <property type="entry name" value="TMP_synthase"/>
</dbReference>
<dbReference type="GO" id="GO:0005737">
    <property type="term" value="C:cytoplasm"/>
    <property type="evidence" value="ECO:0007669"/>
    <property type="project" value="TreeGrafter"/>
</dbReference>
<dbReference type="AlphaFoldDB" id="A0A1G6ZYH2"/>
<evidence type="ECO:0000256" key="11">
    <source>
        <dbReference type="RuleBase" id="RU004253"/>
    </source>
</evidence>
<keyword evidence="14" id="KW-1185">Reference proteome</keyword>
<evidence type="ECO:0000256" key="3">
    <source>
        <dbReference type="ARBA" id="ARBA00022723"/>
    </source>
</evidence>
<dbReference type="STRING" id="637679.GCA_001550055_01842"/>
<comment type="catalytic activity">
    <reaction evidence="6 9 10">
        <text>4-methyl-5-(2-phosphooxyethyl)-thiazole + 4-amino-2-methyl-5-(diphosphooxymethyl)pyrimidine + H(+) = thiamine phosphate + diphosphate</text>
        <dbReference type="Rhea" id="RHEA:22328"/>
        <dbReference type="ChEBI" id="CHEBI:15378"/>
        <dbReference type="ChEBI" id="CHEBI:33019"/>
        <dbReference type="ChEBI" id="CHEBI:37575"/>
        <dbReference type="ChEBI" id="CHEBI:57841"/>
        <dbReference type="ChEBI" id="CHEBI:58296"/>
        <dbReference type="EC" id="2.5.1.3"/>
    </reaction>
</comment>
<feature type="binding site" evidence="9">
    <location>
        <position position="74"/>
    </location>
    <ligand>
        <name>Mg(2+)</name>
        <dbReference type="ChEBI" id="CHEBI:18420"/>
    </ligand>
</feature>
<evidence type="ECO:0000256" key="7">
    <source>
        <dbReference type="ARBA" id="ARBA00047851"/>
    </source>
</evidence>
<feature type="binding site" evidence="9">
    <location>
        <position position="142"/>
    </location>
    <ligand>
        <name>4-amino-2-methyl-5-(diphosphooxymethyl)pyrimidine</name>
        <dbReference type="ChEBI" id="CHEBI:57841"/>
    </ligand>
</feature>
<evidence type="ECO:0000256" key="6">
    <source>
        <dbReference type="ARBA" id="ARBA00047334"/>
    </source>
</evidence>
<evidence type="ECO:0000256" key="2">
    <source>
        <dbReference type="ARBA" id="ARBA00022679"/>
    </source>
</evidence>
<feature type="binding site" evidence="9">
    <location>
        <begin position="139"/>
        <end position="141"/>
    </location>
    <ligand>
        <name>2-[(2R,5Z)-2-carboxy-4-methylthiazol-5(2H)-ylidene]ethyl phosphate</name>
        <dbReference type="ChEBI" id="CHEBI:62899"/>
    </ligand>
</feature>
<dbReference type="NCBIfam" id="TIGR00693">
    <property type="entry name" value="thiE"/>
    <property type="match status" value="1"/>
</dbReference>
<organism evidence="13 14">
    <name type="scientific">Kordiimonas lacus</name>
    <dbReference type="NCBI Taxonomy" id="637679"/>
    <lineage>
        <taxon>Bacteria</taxon>
        <taxon>Pseudomonadati</taxon>
        <taxon>Pseudomonadota</taxon>
        <taxon>Alphaproteobacteria</taxon>
        <taxon>Kordiimonadales</taxon>
        <taxon>Kordiimonadaceae</taxon>
        <taxon>Kordiimonas</taxon>
    </lineage>
</organism>
<protein>
    <recommendedName>
        <fullName evidence="9">Thiamine-phosphate synthase</fullName>
        <shortName evidence="9">TP synthase</shortName>
        <shortName evidence="9">TPS</shortName>
        <ecNumber evidence="9">2.5.1.3</ecNumber>
    </recommendedName>
    <alternativeName>
        <fullName evidence="9">Thiamine-phosphate pyrophosphorylase</fullName>
        <shortName evidence="9">TMP pyrophosphorylase</shortName>
        <shortName evidence="9">TMP-PPase</shortName>
    </alternativeName>
</protein>
<comment type="catalytic activity">
    <reaction evidence="7 9 10">
        <text>2-(2-carboxy-4-methylthiazol-5-yl)ethyl phosphate + 4-amino-2-methyl-5-(diphosphooxymethyl)pyrimidine + 2 H(+) = thiamine phosphate + CO2 + diphosphate</text>
        <dbReference type="Rhea" id="RHEA:47848"/>
        <dbReference type="ChEBI" id="CHEBI:15378"/>
        <dbReference type="ChEBI" id="CHEBI:16526"/>
        <dbReference type="ChEBI" id="CHEBI:33019"/>
        <dbReference type="ChEBI" id="CHEBI:37575"/>
        <dbReference type="ChEBI" id="CHEBI:57841"/>
        <dbReference type="ChEBI" id="CHEBI:62890"/>
        <dbReference type="EC" id="2.5.1.3"/>
    </reaction>
</comment>
<dbReference type="EMBL" id="FNAK01000004">
    <property type="protein sequence ID" value="SDE07708.1"/>
    <property type="molecule type" value="Genomic_DNA"/>
</dbReference>
<comment type="caution">
    <text evidence="9">Lacks conserved residue(s) required for the propagation of feature annotation.</text>
</comment>
<evidence type="ECO:0000256" key="1">
    <source>
        <dbReference type="ARBA" id="ARBA00005165"/>
    </source>
</evidence>
<evidence type="ECO:0000259" key="12">
    <source>
        <dbReference type="Pfam" id="PF02581"/>
    </source>
</evidence>
<feature type="binding site" evidence="9">
    <location>
        <position position="169"/>
    </location>
    <ligand>
        <name>2-[(2R,5Z)-2-carboxy-4-methylthiazol-5(2H)-ylidene]ethyl phosphate</name>
        <dbReference type="ChEBI" id="CHEBI:62899"/>
    </ligand>
</feature>
<keyword evidence="4 9" id="KW-0460">Magnesium</keyword>
<dbReference type="Proteomes" id="UP000183685">
    <property type="component" value="Unassembled WGS sequence"/>
</dbReference>
<accession>A0A1G6ZYH2</accession>
<dbReference type="SUPFAM" id="SSF51391">
    <property type="entry name" value="Thiamin phosphate synthase"/>
    <property type="match status" value="1"/>
</dbReference>
<evidence type="ECO:0000313" key="14">
    <source>
        <dbReference type="Proteomes" id="UP000183685"/>
    </source>
</evidence>
<dbReference type="InterPro" id="IPR036206">
    <property type="entry name" value="ThiamineP_synth_sf"/>
</dbReference>
<dbReference type="InterPro" id="IPR013785">
    <property type="entry name" value="Aldolase_TIM"/>
</dbReference>
<dbReference type="EC" id="2.5.1.3" evidence="9"/>
<feature type="binding site" evidence="9">
    <location>
        <position position="93"/>
    </location>
    <ligand>
        <name>Mg(2+)</name>
        <dbReference type="ChEBI" id="CHEBI:18420"/>
    </ligand>
</feature>
<dbReference type="HAMAP" id="MF_00097">
    <property type="entry name" value="TMP_synthase"/>
    <property type="match status" value="1"/>
</dbReference>
<comment type="catalytic activity">
    <reaction evidence="8 9 10">
        <text>2-[(2R,5Z)-2-carboxy-4-methylthiazol-5(2H)-ylidene]ethyl phosphate + 4-amino-2-methyl-5-(diphosphooxymethyl)pyrimidine + 2 H(+) = thiamine phosphate + CO2 + diphosphate</text>
        <dbReference type="Rhea" id="RHEA:47844"/>
        <dbReference type="ChEBI" id="CHEBI:15378"/>
        <dbReference type="ChEBI" id="CHEBI:16526"/>
        <dbReference type="ChEBI" id="CHEBI:33019"/>
        <dbReference type="ChEBI" id="CHEBI:37575"/>
        <dbReference type="ChEBI" id="CHEBI:57841"/>
        <dbReference type="ChEBI" id="CHEBI:62899"/>
        <dbReference type="EC" id="2.5.1.3"/>
    </reaction>
</comment>
<sequence length="211" mass="22524">MSETTEGCLLYLITPDRIDDLDDFAIKLDEALSAGEVACVQLRLKGVDDDTIIKAAEKLMPIAHSHDAVFLINDRADLAAKVDADGVHLGQEDGDVPSARTLLGHGKDIGVTCHDSMHLAYKAGDEGANYVAFGAFFPSDTKDTEYRPETDILSVWDEVTELPCVAIGGITPENCRELADAGAHFVAACSSVWNHPEGPAAAVRAFNEALA</sequence>
<keyword evidence="5 9" id="KW-0784">Thiamine biosynthesis</keyword>
<evidence type="ECO:0000256" key="8">
    <source>
        <dbReference type="ARBA" id="ARBA00047883"/>
    </source>
</evidence>
<evidence type="ECO:0000256" key="4">
    <source>
        <dbReference type="ARBA" id="ARBA00022842"/>
    </source>
</evidence>
<dbReference type="GO" id="GO:0000287">
    <property type="term" value="F:magnesium ion binding"/>
    <property type="evidence" value="ECO:0007669"/>
    <property type="project" value="UniProtKB-UniRule"/>
</dbReference>
<dbReference type="GO" id="GO:0009228">
    <property type="term" value="P:thiamine biosynthetic process"/>
    <property type="evidence" value="ECO:0007669"/>
    <property type="project" value="UniProtKB-KW"/>
</dbReference>
<feature type="binding site" evidence="9">
    <location>
        <begin position="41"/>
        <end position="45"/>
    </location>
    <ligand>
        <name>4-amino-2-methyl-5-(diphosphooxymethyl)pyrimidine</name>
        <dbReference type="ChEBI" id="CHEBI:57841"/>
    </ligand>
</feature>